<dbReference type="GO" id="GO:0008081">
    <property type="term" value="F:phosphoric diester hydrolase activity"/>
    <property type="evidence" value="ECO:0007669"/>
    <property type="project" value="InterPro"/>
</dbReference>
<accession>A0A5S5C3N2</accession>
<proteinExistence type="predicted"/>
<dbReference type="Gene3D" id="3.20.20.190">
    <property type="entry name" value="Phosphatidylinositol (PI) phosphodiesterase"/>
    <property type="match status" value="1"/>
</dbReference>
<dbReference type="InterPro" id="IPR030395">
    <property type="entry name" value="GP_PDE_dom"/>
</dbReference>
<keyword evidence="3" id="KW-1185">Reference proteome</keyword>
<dbReference type="AlphaFoldDB" id="A0A5S5C3N2"/>
<reference evidence="2 3" key="1">
    <citation type="submission" date="2019-07" db="EMBL/GenBank/DDBJ databases">
        <title>Genomic Encyclopedia of Type Strains, Phase III (KMG-III): the genomes of soil and plant-associated and newly described type strains.</title>
        <authorList>
            <person name="Whitman W."/>
        </authorList>
    </citation>
    <scope>NUCLEOTIDE SEQUENCE [LARGE SCALE GENOMIC DNA]</scope>
    <source>
        <strain evidence="2 3">BL24</strain>
    </source>
</reference>
<dbReference type="OrthoDB" id="384721at2"/>
<dbReference type="EMBL" id="VNHS01000007">
    <property type="protein sequence ID" value="TYP73228.1"/>
    <property type="molecule type" value="Genomic_DNA"/>
</dbReference>
<dbReference type="PROSITE" id="PS51704">
    <property type="entry name" value="GP_PDE"/>
    <property type="match status" value="1"/>
</dbReference>
<protein>
    <submittedName>
        <fullName evidence="2">Glycerophosphoryl diester phosphodiesterase</fullName>
    </submittedName>
</protein>
<evidence type="ECO:0000259" key="1">
    <source>
        <dbReference type="PROSITE" id="PS51704"/>
    </source>
</evidence>
<dbReference type="SUPFAM" id="SSF51695">
    <property type="entry name" value="PLC-like phosphodiesterases"/>
    <property type="match status" value="1"/>
</dbReference>
<sequence length="247" mass="26986">MTVIVAHRGWSGAAPENTMAAFELALKEPKIDYIELDVHLSADGVPVVIHDHTLNRTTSGAGPVREASYAELARLDAGSWYAPEFEGERIPSLEEVLELCKGRVRLAVELKTMGELNRGLEEKVVSLIRQHEMQDQVVLSSFDHDSMKLAHELAPEIATGLILLGKPTLLLEQLAFTGATSLSIHYGFLTPELLAQMLEAGIDTGVWTVDDPDQLNQLVGRYPDLRITTNCPDRLLAAIGAQAASVR</sequence>
<dbReference type="RefSeq" id="WP_148930783.1">
    <property type="nucleotide sequence ID" value="NZ_VNHS01000007.1"/>
</dbReference>
<dbReference type="Proteomes" id="UP000323257">
    <property type="component" value="Unassembled WGS sequence"/>
</dbReference>
<dbReference type="GO" id="GO:0006629">
    <property type="term" value="P:lipid metabolic process"/>
    <property type="evidence" value="ECO:0007669"/>
    <property type="project" value="InterPro"/>
</dbReference>
<dbReference type="PANTHER" id="PTHR46211">
    <property type="entry name" value="GLYCEROPHOSPHORYL DIESTER PHOSPHODIESTERASE"/>
    <property type="match status" value="1"/>
</dbReference>
<feature type="domain" description="GP-PDE" evidence="1">
    <location>
        <begin position="2"/>
        <end position="239"/>
    </location>
</feature>
<name>A0A5S5C3N2_9BACL</name>
<dbReference type="PANTHER" id="PTHR46211:SF14">
    <property type="entry name" value="GLYCEROPHOSPHODIESTER PHOSPHODIESTERASE"/>
    <property type="match status" value="1"/>
</dbReference>
<evidence type="ECO:0000313" key="3">
    <source>
        <dbReference type="Proteomes" id="UP000323257"/>
    </source>
</evidence>
<dbReference type="InterPro" id="IPR017946">
    <property type="entry name" value="PLC-like_Pdiesterase_TIM-brl"/>
</dbReference>
<evidence type="ECO:0000313" key="2">
    <source>
        <dbReference type="EMBL" id="TYP73228.1"/>
    </source>
</evidence>
<organism evidence="2 3">
    <name type="scientific">Paenibacillus methanolicus</name>
    <dbReference type="NCBI Taxonomy" id="582686"/>
    <lineage>
        <taxon>Bacteria</taxon>
        <taxon>Bacillati</taxon>
        <taxon>Bacillota</taxon>
        <taxon>Bacilli</taxon>
        <taxon>Bacillales</taxon>
        <taxon>Paenibacillaceae</taxon>
        <taxon>Paenibacillus</taxon>
    </lineage>
</organism>
<dbReference type="Pfam" id="PF03009">
    <property type="entry name" value="GDPD"/>
    <property type="match status" value="1"/>
</dbReference>
<comment type="caution">
    <text evidence="2">The sequence shown here is derived from an EMBL/GenBank/DDBJ whole genome shotgun (WGS) entry which is preliminary data.</text>
</comment>
<gene>
    <name evidence="2" type="ORF">BCM02_107212</name>
</gene>